<organism evidence="1 2">
    <name type="scientific">Vibrio zhanjiangensis</name>
    <dbReference type="NCBI Taxonomy" id="1046128"/>
    <lineage>
        <taxon>Bacteria</taxon>
        <taxon>Pseudomonadati</taxon>
        <taxon>Pseudomonadota</taxon>
        <taxon>Gammaproteobacteria</taxon>
        <taxon>Vibrionales</taxon>
        <taxon>Vibrionaceae</taxon>
        <taxon>Vibrio</taxon>
    </lineage>
</organism>
<protein>
    <submittedName>
        <fullName evidence="1">Uncharacterized protein</fullName>
    </submittedName>
</protein>
<reference evidence="2" key="1">
    <citation type="journal article" date="2019" name="Int. J. Syst. Evol. Microbiol.">
        <title>The Global Catalogue of Microorganisms (GCM) 10K type strain sequencing project: providing services to taxonomists for standard genome sequencing and annotation.</title>
        <authorList>
            <consortium name="The Broad Institute Genomics Platform"/>
            <consortium name="The Broad Institute Genome Sequencing Center for Infectious Disease"/>
            <person name="Wu L."/>
            <person name="Ma J."/>
        </authorList>
    </citation>
    <scope>NUCLEOTIDE SEQUENCE [LARGE SCALE GENOMIC DNA]</scope>
    <source>
        <strain evidence="2">NBRC 108723</strain>
    </source>
</reference>
<keyword evidence="2" id="KW-1185">Reference proteome</keyword>
<proteinExistence type="predicted"/>
<comment type="caution">
    <text evidence="1">The sequence shown here is derived from an EMBL/GenBank/DDBJ whole genome shotgun (WGS) entry which is preliminary data.</text>
</comment>
<name>A0ABQ6F6A8_9VIBR</name>
<evidence type="ECO:0000313" key="2">
    <source>
        <dbReference type="Proteomes" id="UP001157138"/>
    </source>
</evidence>
<dbReference type="EMBL" id="BSPW01000094">
    <property type="protein sequence ID" value="GLT20120.1"/>
    <property type="molecule type" value="Genomic_DNA"/>
</dbReference>
<dbReference type="Proteomes" id="UP001157138">
    <property type="component" value="Unassembled WGS sequence"/>
</dbReference>
<sequence>MLYRDRIQQLGLPEYKGGKHRHYLMMLLIQGYRINTRLCRFIGIGNLHSEISTLKEKYRFPHSKKMGLVADPVTGEVPPKEVLIVWMSEAQRKDYLARKKAPNRKPKSR</sequence>
<accession>A0ABQ6F6A8</accession>
<dbReference type="RefSeq" id="WP_284193945.1">
    <property type="nucleotide sequence ID" value="NZ_BSPW01000094.1"/>
</dbReference>
<evidence type="ECO:0000313" key="1">
    <source>
        <dbReference type="EMBL" id="GLT20120.1"/>
    </source>
</evidence>
<gene>
    <name evidence="1" type="ORF">GCM10007938_39030</name>
</gene>